<proteinExistence type="inferred from homology"/>
<feature type="chain" id="PRO_5043123332" evidence="5">
    <location>
        <begin position="21"/>
        <end position="77"/>
    </location>
</feature>
<evidence type="ECO:0000313" key="8">
    <source>
        <dbReference type="WBParaSite" id="HPLM_0000242401-mRNA-1"/>
    </source>
</evidence>
<feature type="signal peptide" evidence="5">
    <location>
        <begin position="1"/>
        <end position="20"/>
    </location>
</feature>
<reference evidence="6 7" key="2">
    <citation type="submission" date="2018-11" db="EMBL/GenBank/DDBJ databases">
        <authorList>
            <consortium name="Pathogen Informatics"/>
        </authorList>
    </citation>
    <scope>NUCLEOTIDE SEQUENCE [LARGE SCALE GENOMIC DNA]</scope>
    <source>
        <strain evidence="6 7">MHpl1</strain>
    </source>
</reference>
<dbReference type="OrthoDB" id="5772718at2759"/>
<sequence length="77" mass="8735">MQGLPTFLLCILLYSGFSDAFRKQGVAVRGVDPDDTLDEQRTNELGMFQVSGTTRELTPIDPVLYIWHECRDEQNVS</sequence>
<evidence type="ECO:0000256" key="2">
    <source>
        <dbReference type="ARBA" id="ARBA00010112"/>
    </source>
</evidence>
<name>A0A0N4VYQ3_HAEPC</name>
<gene>
    <name evidence="6" type="ORF">HPLM_LOCUS2420</name>
</gene>
<keyword evidence="3" id="KW-0964">Secreted</keyword>
<evidence type="ECO:0000256" key="4">
    <source>
        <dbReference type="ARBA" id="ARBA00022729"/>
    </source>
</evidence>
<dbReference type="Gene3D" id="2.60.40.3330">
    <property type="match status" value="1"/>
</dbReference>
<comment type="subcellular location">
    <subcellularLocation>
        <location evidence="1">Secreted</location>
    </subcellularLocation>
</comment>
<dbReference type="InterPro" id="IPR001534">
    <property type="entry name" value="Transthyretin-like"/>
</dbReference>
<dbReference type="Proteomes" id="UP000268014">
    <property type="component" value="Unassembled WGS sequence"/>
</dbReference>
<dbReference type="EMBL" id="UZAF01004939">
    <property type="protein sequence ID" value="VDO14643.1"/>
    <property type="molecule type" value="Genomic_DNA"/>
</dbReference>
<organism evidence="8">
    <name type="scientific">Haemonchus placei</name>
    <name type="common">Barber's pole worm</name>
    <dbReference type="NCBI Taxonomy" id="6290"/>
    <lineage>
        <taxon>Eukaryota</taxon>
        <taxon>Metazoa</taxon>
        <taxon>Ecdysozoa</taxon>
        <taxon>Nematoda</taxon>
        <taxon>Chromadorea</taxon>
        <taxon>Rhabditida</taxon>
        <taxon>Rhabditina</taxon>
        <taxon>Rhabditomorpha</taxon>
        <taxon>Strongyloidea</taxon>
        <taxon>Trichostrongylidae</taxon>
        <taxon>Haemonchus</taxon>
    </lineage>
</organism>
<dbReference type="InterPro" id="IPR038479">
    <property type="entry name" value="Transthyretin-like_sf"/>
</dbReference>
<protein>
    <submittedName>
        <fullName evidence="8">Transthyretin-like family protein</fullName>
    </submittedName>
</protein>
<accession>A0A0N4VYQ3</accession>
<dbReference type="AlphaFoldDB" id="A0A0N4VYQ3"/>
<evidence type="ECO:0000313" key="6">
    <source>
        <dbReference type="EMBL" id="VDO14643.1"/>
    </source>
</evidence>
<dbReference type="Pfam" id="PF01060">
    <property type="entry name" value="TTR-52"/>
    <property type="match status" value="1"/>
</dbReference>
<keyword evidence="4 5" id="KW-0732">Signal</keyword>
<evidence type="ECO:0000256" key="5">
    <source>
        <dbReference type="SAM" id="SignalP"/>
    </source>
</evidence>
<dbReference type="GO" id="GO:0005576">
    <property type="term" value="C:extracellular region"/>
    <property type="evidence" value="ECO:0007669"/>
    <property type="project" value="UniProtKB-SubCell"/>
</dbReference>
<evidence type="ECO:0000256" key="1">
    <source>
        <dbReference type="ARBA" id="ARBA00004613"/>
    </source>
</evidence>
<dbReference type="PANTHER" id="PTHR21700">
    <property type="entry name" value="TRANSTHYRETIN-LIKE FAMILY PROTEIN-RELATED"/>
    <property type="match status" value="1"/>
</dbReference>
<keyword evidence="7" id="KW-1185">Reference proteome</keyword>
<dbReference type="PANTHER" id="PTHR21700:SF6">
    <property type="entry name" value="TRANSTHYRETIN-LIKE FAMILY PROTEIN"/>
    <property type="match status" value="1"/>
</dbReference>
<evidence type="ECO:0000313" key="7">
    <source>
        <dbReference type="Proteomes" id="UP000268014"/>
    </source>
</evidence>
<dbReference type="GO" id="GO:0009986">
    <property type="term" value="C:cell surface"/>
    <property type="evidence" value="ECO:0007669"/>
    <property type="project" value="InterPro"/>
</dbReference>
<dbReference type="WBParaSite" id="HPLM_0000242401-mRNA-1">
    <property type="protein sequence ID" value="HPLM_0000242401-mRNA-1"/>
    <property type="gene ID" value="HPLM_0000242401"/>
</dbReference>
<comment type="similarity">
    <text evidence="2">Belongs to the nematode transthyretin-like family.</text>
</comment>
<reference evidence="8" key="1">
    <citation type="submission" date="2017-02" db="UniProtKB">
        <authorList>
            <consortium name="WormBaseParasite"/>
        </authorList>
    </citation>
    <scope>IDENTIFICATION</scope>
</reference>
<evidence type="ECO:0000256" key="3">
    <source>
        <dbReference type="ARBA" id="ARBA00022525"/>
    </source>
</evidence>